<dbReference type="Proteomes" id="UP000011083">
    <property type="component" value="Unassembled WGS sequence"/>
</dbReference>
<keyword evidence="1" id="KW-0472">Membrane</keyword>
<dbReference type="GeneID" id="14919505"/>
<proteinExistence type="predicted"/>
<keyword evidence="1" id="KW-0812">Transmembrane</keyword>
<reference evidence="2 3" key="1">
    <citation type="journal article" date="2013" name="Genome Biol.">
        <title>Genome of Acanthamoeba castellanii highlights extensive lateral gene transfer and early evolution of tyrosine kinase signaling.</title>
        <authorList>
            <person name="Clarke M."/>
            <person name="Lohan A.J."/>
            <person name="Liu B."/>
            <person name="Lagkouvardos I."/>
            <person name="Roy S."/>
            <person name="Zafar N."/>
            <person name="Bertelli C."/>
            <person name="Schilde C."/>
            <person name="Kianianmomeni A."/>
            <person name="Burglin T.R."/>
            <person name="Frech C."/>
            <person name="Turcotte B."/>
            <person name="Kopec K.O."/>
            <person name="Synnott J.M."/>
            <person name="Choo C."/>
            <person name="Paponov I."/>
            <person name="Finkler A."/>
            <person name="Soon Heng Tan C."/>
            <person name="Hutchins A.P."/>
            <person name="Weinmeier T."/>
            <person name="Rattei T."/>
            <person name="Chu J.S."/>
            <person name="Gimenez G."/>
            <person name="Irimia M."/>
            <person name="Rigden D.J."/>
            <person name="Fitzpatrick D.A."/>
            <person name="Lorenzo-Morales J."/>
            <person name="Bateman A."/>
            <person name="Chiu C.H."/>
            <person name="Tang P."/>
            <person name="Hegemann P."/>
            <person name="Fromm H."/>
            <person name="Raoult D."/>
            <person name="Greub G."/>
            <person name="Miranda-Saavedra D."/>
            <person name="Chen N."/>
            <person name="Nash P."/>
            <person name="Ginger M.L."/>
            <person name="Horn M."/>
            <person name="Schaap P."/>
            <person name="Caler L."/>
            <person name="Loftus B."/>
        </authorList>
    </citation>
    <scope>NUCLEOTIDE SEQUENCE [LARGE SCALE GENOMIC DNA]</scope>
    <source>
        <strain evidence="2 3">Neff</strain>
    </source>
</reference>
<feature type="transmembrane region" description="Helical" evidence="1">
    <location>
        <begin position="184"/>
        <end position="202"/>
    </location>
</feature>
<evidence type="ECO:0000313" key="3">
    <source>
        <dbReference type="Proteomes" id="UP000011083"/>
    </source>
</evidence>
<keyword evidence="1" id="KW-1133">Transmembrane helix</keyword>
<sequence length="376" mass="40424">MRRATVVVTRSRTLGTSATSFSAGWGRLPRATSSTAAPLVPLRLQPSSAAQHVRRWSGGVLSSAAEGSTTGRARSWVVACGVNIARGVVGVTAFASTPRSPSSLVVRDGFVCTPDGKHAYLDQTKPVVVRRPTLWQRARYVVAKVMAAVLSAIGALYPASWLFFVQYKEVDIFTDSWDWLNATPALIAGPLVLFVAAAYMWYRGCGTYFTVPELATFRFIPAPAGPLDQHVDGQAMMDALLGQALMDAFFSAASPEERRMRQPREQTCFLGSSCPALKVGWMSGASSRSVARTLATCTMFHFACDTKNGSPTRDRISPLRTDGDAYAMMGVSRSSSVSASAIRMTTNGRLMMTTSHAVPMSVPTTTFVPAVADWKG</sequence>
<name>L8H1S6_ACACF</name>
<evidence type="ECO:0000256" key="1">
    <source>
        <dbReference type="SAM" id="Phobius"/>
    </source>
</evidence>
<accession>L8H1S6</accession>
<gene>
    <name evidence="2" type="ORF">ACA1_395410</name>
</gene>
<protein>
    <submittedName>
        <fullName evidence="2">Uncharacterized protein</fullName>
    </submittedName>
</protein>
<organism evidence="2 3">
    <name type="scientific">Acanthamoeba castellanii (strain ATCC 30010 / Neff)</name>
    <dbReference type="NCBI Taxonomy" id="1257118"/>
    <lineage>
        <taxon>Eukaryota</taxon>
        <taxon>Amoebozoa</taxon>
        <taxon>Discosea</taxon>
        <taxon>Longamoebia</taxon>
        <taxon>Centramoebida</taxon>
        <taxon>Acanthamoebidae</taxon>
        <taxon>Acanthamoeba</taxon>
    </lineage>
</organism>
<keyword evidence="3" id="KW-1185">Reference proteome</keyword>
<dbReference type="RefSeq" id="XP_004340756.1">
    <property type="nucleotide sequence ID" value="XM_004340708.1"/>
</dbReference>
<evidence type="ECO:0000313" key="2">
    <source>
        <dbReference type="EMBL" id="ELR18713.1"/>
    </source>
</evidence>
<feature type="transmembrane region" description="Helical" evidence="1">
    <location>
        <begin position="140"/>
        <end position="164"/>
    </location>
</feature>
<dbReference type="EMBL" id="KB007948">
    <property type="protein sequence ID" value="ELR18713.1"/>
    <property type="molecule type" value="Genomic_DNA"/>
</dbReference>
<dbReference type="AlphaFoldDB" id="L8H1S6"/>
<dbReference type="KEGG" id="acan:ACA1_395410"/>
<dbReference type="VEuPathDB" id="AmoebaDB:ACA1_395410"/>